<dbReference type="CDD" id="cd00077">
    <property type="entry name" value="HDc"/>
    <property type="match status" value="1"/>
</dbReference>
<dbReference type="InterPro" id="IPR003607">
    <property type="entry name" value="HD/PDEase_dom"/>
</dbReference>
<feature type="transmembrane region" description="Helical" evidence="2">
    <location>
        <begin position="377"/>
        <end position="394"/>
    </location>
</feature>
<protein>
    <submittedName>
        <fullName evidence="4">HDIG domain-containing protein</fullName>
    </submittedName>
</protein>
<evidence type="ECO:0000256" key="2">
    <source>
        <dbReference type="SAM" id="Phobius"/>
    </source>
</evidence>
<evidence type="ECO:0000259" key="3">
    <source>
        <dbReference type="SMART" id="SM00471"/>
    </source>
</evidence>
<dbReference type="Pfam" id="PF07698">
    <property type="entry name" value="7TM-7TMR_HD"/>
    <property type="match status" value="1"/>
</dbReference>
<organism evidence="4 5">
    <name type="scientific">Metabacillus lacus</name>
    <dbReference type="NCBI Taxonomy" id="1983721"/>
    <lineage>
        <taxon>Bacteria</taxon>
        <taxon>Bacillati</taxon>
        <taxon>Bacillota</taxon>
        <taxon>Bacilli</taxon>
        <taxon>Bacillales</taxon>
        <taxon>Bacillaceae</taxon>
        <taxon>Metabacillus</taxon>
    </lineage>
</organism>
<feature type="transmembrane region" description="Helical" evidence="2">
    <location>
        <begin position="21"/>
        <end position="43"/>
    </location>
</feature>
<keyword evidence="2" id="KW-0472">Membrane</keyword>
<dbReference type="InterPro" id="IPR011624">
    <property type="entry name" value="Metal-dep_PHydrolase_7TM_extra"/>
</dbReference>
<dbReference type="OrthoDB" id="9806952at2"/>
<dbReference type="SUPFAM" id="SSF109604">
    <property type="entry name" value="HD-domain/PDEase-like"/>
    <property type="match status" value="1"/>
</dbReference>
<feature type="region of interest" description="Disordered" evidence="1">
    <location>
        <begin position="117"/>
        <end position="138"/>
    </location>
</feature>
<dbReference type="Pfam" id="PF07697">
    <property type="entry name" value="7TMR-HDED"/>
    <property type="match status" value="1"/>
</dbReference>
<dbReference type="RefSeq" id="WP_154306447.1">
    <property type="nucleotide sequence ID" value="NZ_WKKI01000004.1"/>
</dbReference>
<feature type="domain" description="HD/PDEase" evidence="3">
    <location>
        <begin position="514"/>
        <end position="669"/>
    </location>
</feature>
<dbReference type="PANTHER" id="PTHR36442">
    <property type="entry name" value="CYCLIC-DI-AMP PHOSPHODIESTERASE PGPH"/>
    <property type="match status" value="1"/>
</dbReference>
<feature type="transmembrane region" description="Helical" evidence="2">
    <location>
        <begin position="296"/>
        <end position="314"/>
    </location>
</feature>
<comment type="caution">
    <text evidence="4">The sequence shown here is derived from an EMBL/GenBank/DDBJ whole genome shotgun (WGS) entry which is preliminary data.</text>
</comment>
<feature type="transmembrane region" description="Helical" evidence="2">
    <location>
        <begin position="400"/>
        <end position="420"/>
    </location>
</feature>
<evidence type="ECO:0000256" key="1">
    <source>
        <dbReference type="SAM" id="MobiDB-lite"/>
    </source>
</evidence>
<keyword evidence="2" id="KW-1133">Transmembrane helix</keyword>
<dbReference type="Pfam" id="PF01966">
    <property type="entry name" value="HD"/>
    <property type="match status" value="1"/>
</dbReference>
<keyword evidence="5" id="KW-1185">Reference proteome</keyword>
<dbReference type="NCBIfam" id="TIGR00277">
    <property type="entry name" value="HDIG"/>
    <property type="match status" value="1"/>
</dbReference>
<feature type="compositionally biased region" description="Basic and acidic residues" evidence="1">
    <location>
        <begin position="117"/>
        <end position="126"/>
    </location>
</feature>
<sequence length="731" mass="82335">MKTKRKSEFKTKLPKFIKKLNTFRFLNISLYALLGILLFLALFDSVKPEKLDAELFSVSDTTIYAPVTVEDKEATERRKQEAYDTVEDQYTLRRDYSDNRVDLASSIFDSITEVNREADEKQKEDQGPASGETQGGQVVISVDERYQNLSEKLTTDINEKLSKEVFIPLLNATPQELALARDAVVTTVNNVMGKEIPVEELSSAKEEVREELQYTPIRSEVLASSAEIGVFAVIPNYVFDPQGTDEKRQQAADSVQEVQIKQGQILVEENELISREVYRKLELVGLLNNTESYKPFTGLTMFVLLILSVVIFYFERRDRPSQKRNHALLIYALIFSLTIAMLKILSLFQQMDISYVGLIAPAAMGPMIIKLLLNERISIITSMIFAVCGSIIFNEGVTGTFNFTIGIYYLAGCLAGVLFLREHNMRTRILQTGLFIAMINIITIFALLLMRNGSYSNMEIGFYIGMAAVSGIVSSVLTIGILPFFETGFGILSTMRLIELSNPNHPLLRKILTETPGSYHHSVMVANLSDSACEAIGANGLLARVGAYYHDIGKTKRPRYFIENQMNIENPHNKLSPQLSRNIIFAHVSDGVDMLKKHKMPKEIIDIAEQHHGTSLLKFFYHKATEKSDQVFEEEFRYPGPKPQTKEIAIISIADSVEAAVRSLNNPTPEKIEKLVKGIISDKLQDGQLDECDLTLKELDIAAQTFCETLKGIFHSRIEYPELTKQKVKQA</sequence>
<name>A0A7X2IX56_9BACI</name>
<feature type="transmembrane region" description="Helical" evidence="2">
    <location>
        <begin position="353"/>
        <end position="372"/>
    </location>
</feature>
<dbReference type="EMBL" id="WKKI01000004">
    <property type="protein sequence ID" value="MRX71306.1"/>
    <property type="molecule type" value="Genomic_DNA"/>
</dbReference>
<accession>A0A7X2IX56</accession>
<dbReference type="SMART" id="SM00471">
    <property type="entry name" value="HDc"/>
    <property type="match status" value="1"/>
</dbReference>
<dbReference type="InterPro" id="IPR011621">
    <property type="entry name" value="Metal-dep_PHydrolase_7TM_intra"/>
</dbReference>
<feature type="transmembrane region" description="Helical" evidence="2">
    <location>
        <begin position="432"/>
        <end position="450"/>
    </location>
</feature>
<keyword evidence="2" id="KW-0812">Transmembrane</keyword>
<dbReference type="AlphaFoldDB" id="A0A7X2IX56"/>
<reference evidence="4 5" key="1">
    <citation type="submission" date="2019-11" db="EMBL/GenBank/DDBJ databases">
        <title>Bacillus lacus genome.</title>
        <authorList>
            <person name="Allen C.J."/>
            <person name="Newman J.D."/>
        </authorList>
    </citation>
    <scope>NUCLEOTIDE SEQUENCE [LARGE SCALE GENOMIC DNA]</scope>
    <source>
        <strain evidence="4 5">KCTC 33946</strain>
    </source>
</reference>
<dbReference type="InterPro" id="IPR006674">
    <property type="entry name" value="HD_domain"/>
</dbReference>
<evidence type="ECO:0000313" key="5">
    <source>
        <dbReference type="Proteomes" id="UP000448867"/>
    </source>
</evidence>
<evidence type="ECO:0000313" key="4">
    <source>
        <dbReference type="EMBL" id="MRX71306.1"/>
    </source>
</evidence>
<feature type="transmembrane region" description="Helical" evidence="2">
    <location>
        <begin position="326"/>
        <end position="347"/>
    </location>
</feature>
<dbReference type="InterPro" id="IPR052722">
    <property type="entry name" value="PgpH_phosphodiesterase"/>
</dbReference>
<dbReference type="Proteomes" id="UP000448867">
    <property type="component" value="Unassembled WGS sequence"/>
</dbReference>
<gene>
    <name evidence="4" type="ORF">GJU40_03855</name>
</gene>
<dbReference type="Gene3D" id="1.10.3210.10">
    <property type="entry name" value="Hypothetical protein af1432"/>
    <property type="match status" value="1"/>
</dbReference>
<dbReference type="PANTHER" id="PTHR36442:SF1">
    <property type="entry name" value="CYCLIC-DI-AMP PHOSPHODIESTERASE PGPH"/>
    <property type="match status" value="1"/>
</dbReference>
<feature type="transmembrane region" description="Helical" evidence="2">
    <location>
        <begin position="462"/>
        <end position="485"/>
    </location>
</feature>
<dbReference type="InterPro" id="IPR006675">
    <property type="entry name" value="HDIG_dom"/>
</dbReference>
<proteinExistence type="predicted"/>